<evidence type="ECO:0000256" key="1">
    <source>
        <dbReference type="ARBA" id="ARBA00006538"/>
    </source>
</evidence>
<sequence length="479" mass="50972">MAPHLGPRIDISSHWLRLTSAALVATWAATALAEPSLHVEPGPRVLAGEPVHLSVIGAQPGAEVRLTAERWFAGLSVQRPKPRLMRSEAVFTADPQGRVDLRIAQPSQGSYQGADPRGLFWSMLPVAGVERPAADSVDTTEVHFTLHSAGARSETRLQLLPSLPEVRTQPADGLPGAVFAILPGAQKRPAVILLGGSEGGSLITRDAAPLASHGLAVLALPVFSPPDRAGVREIPELPAAWADLPVETLNKARDWLARRPDVDATRIAVHGTSMGALLALLGGVHLPWVSAVVANVPSDVVWDGWGPGVPLGRRSTFSVAGRPLPFVSLVGYEEELQGFERNEPVMLRRAFERGRAARPDLAAQARVPVERIRVPVMVIGAYDDQMWPSGQMAQAIAERRAEAGLATEALLFPDAGHLLYDTGYAPTTGYNAGLRKTGGTPAANARAQAEVWPRTVQFLRRVLAAGDDPAATPLPTGPR</sequence>
<dbReference type="Gene3D" id="2.60.40.2240">
    <property type="entry name" value="Acyl-CoA thioester hydrolase/BAAT N-terminal domain"/>
    <property type="match status" value="1"/>
</dbReference>
<dbReference type="SUPFAM" id="SSF53474">
    <property type="entry name" value="alpha/beta-Hydrolases"/>
    <property type="match status" value="1"/>
</dbReference>
<reference evidence="5 6" key="1">
    <citation type="submission" date="2023-07" db="EMBL/GenBank/DDBJ databases">
        <title>Sorghum-associated microbial communities from plants grown in Nebraska, USA.</title>
        <authorList>
            <person name="Schachtman D."/>
        </authorList>
    </citation>
    <scope>NUCLEOTIDE SEQUENCE [LARGE SCALE GENOMIC DNA]</scope>
    <source>
        <strain evidence="5 6">BE310</strain>
    </source>
</reference>
<dbReference type="PANTHER" id="PTHR10824">
    <property type="entry name" value="ACYL-COENZYME A THIOESTERASE-RELATED"/>
    <property type="match status" value="1"/>
</dbReference>
<feature type="domain" description="BAAT/Acyl-CoA thioester hydrolase C-terminal" evidence="4">
    <location>
        <begin position="247"/>
        <end position="464"/>
    </location>
</feature>
<dbReference type="PANTHER" id="PTHR10824:SF4">
    <property type="entry name" value="ACYL-COENZYME A THIOESTERASE 1-LIKE"/>
    <property type="match status" value="1"/>
</dbReference>
<evidence type="ECO:0000256" key="2">
    <source>
        <dbReference type="SAM" id="SignalP"/>
    </source>
</evidence>
<keyword evidence="6" id="KW-1185">Reference proteome</keyword>
<dbReference type="InterPro" id="IPR016662">
    <property type="entry name" value="Acyl-CoA_thioEstase_long-chain"/>
</dbReference>
<evidence type="ECO:0000259" key="4">
    <source>
        <dbReference type="Pfam" id="PF08840"/>
    </source>
</evidence>
<dbReference type="PIRSF" id="PIRSF016521">
    <property type="entry name" value="Acyl-CoA_hydro"/>
    <property type="match status" value="1"/>
</dbReference>
<keyword evidence="5" id="KW-0378">Hydrolase</keyword>
<keyword evidence="2" id="KW-0732">Signal</keyword>
<dbReference type="InterPro" id="IPR029058">
    <property type="entry name" value="AB_hydrolase_fold"/>
</dbReference>
<dbReference type="Gene3D" id="3.40.50.1820">
    <property type="entry name" value="alpha/beta hydrolase"/>
    <property type="match status" value="1"/>
</dbReference>
<accession>A0ABU1Z6G8</accession>
<feature type="chain" id="PRO_5047258185" evidence="2">
    <location>
        <begin position="34"/>
        <end position="479"/>
    </location>
</feature>
<dbReference type="InterPro" id="IPR006862">
    <property type="entry name" value="Thio_Ohase/aa_AcTrfase"/>
</dbReference>
<feature type="signal peptide" evidence="2">
    <location>
        <begin position="1"/>
        <end position="33"/>
    </location>
</feature>
<gene>
    <name evidence="5" type="ORF">J2X16_001551</name>
</gene>
<comment type="similarity">
    <text evidence="1">Belongs to the C/M/P thioester hydrolase family.</text>
</comment>
<dbReference type="EMBL" id="JAVDXQ010000002">
    <property type="protein sequence ID" value="MDR7296212.1"/>
    <property type="molecule type" value="Genomic_DNA"/>
</dbReference>
<dbReference type="InterPro" id="IPR042490">
    <property type="entry name" value="Thio_Ohase/BAAT_N"/>
</dbReference>
<evidence type="ECO:0000313" key="6">
    <source>
        <dbReference type="Proteomes" id="UP001180536"/>
    </source>
</evidence>
<evidence type="ECO:0000313" key="5">
    <source>
        <dbReference type="EMBL" id="MDR7296212.1"/>
    </source>
</evidence>
<feature type="domain" description="Acyl-CoA thioester hydrolase/bile acid-CoA amino acid N-acetyltransferase" evidence="3">
    <location>
        <begin position="49"/>
        <end position="147"/>
    </location>
</feature>
<dbReference type="RefSeq" id="WP_310343435.1">
    <property type="nucleotide sequence ID" value="NZ_JAVDXQ010000002.1"/>
</dbReference>
<dbReference type="Pfam" id="PF08840">
    <property type="entry name" value="BAAT_C"/>
    <property type="match status" value="1"/>
</dbReference>
<evidence type="ECO:0000259" key="3">
    <source>
        <dbReference type="Pfam" id="PF04775"/>
    </source>
</evidence>
<dbReference type="Pfam" id="PF04775">
    <property type="entry name" value="Bile_Hydr_Trans"/>
    <property type="match status" value="1"/>
</dbReference>
<organism evidence="5 6">
    <name type="scientific">Pelomonas aquatica</name>
    <dbReference type="NCBI Taxonomy" id="431058"/>
    <lineage>
        <taxon>Bacteria</taxon>
        <taxon>Pseudomonadati</taxon>
        <taxon>Pseudomonadota</taxon>
        <taxon>Betaproteobacteria</taxon>
        <taxon>Burkholderiales</taxon>
        <taxon>Sphaerotilaceae</taxon>
        <taxon>Roseateles</taxon>
    </lineage>
</organism>
<dbReference type="InterPro" id="IPR014940">
    <property type="entry name" value="BAAT_C"/>
</dbReference>
<dbReference type="Proteomes" id="UP001180536">
    <property type="component" value="Unassembled WGS sequence"/>
</dbReference>
<name>A0ABU1Z6G8_9BURK</name>
<dbReference type="GO" id="GO:0016787">
    <property type="term" value="F:hydrolase activity"/>
    <property type="evidence" value="ECO:0007669"/>
    <property type="project" value="UniProtKB-KW"/>
</dbReference>
<protein>
    <submittedName>
        <fullName evidence="5">Dienelactone hydrolase</fullName>
    </submittedName>
</protein>
<comment type="caution">
    <text evidence="5">The sequence shown here is derived from an EMBL/GenBank/DDBJ whole genome shotgun (WGS) entry which is preliminary data.</text>
</comment>
<proteinExistence type="inferred from homology"/>